<dbReference type="AlphaFoldDB" id="A0A0E9VZQ9"/>
<reference evidence="1" key="1">
    <citation type="submission" date="2014-11" db="EMBL/GenBank/DDBJ databases">
        <authorList>
            <person name="Amaro Gonzalez C."/>
        </authorList>
    </citation>
    <scope>NUCLEOTIDE SEQUENCE</scope>
</reference>
<accession>A0A0E9VZQ9</accession>
<organism evidence="1">
    <name type="scientific">Anguilla anguilla</name>
    <name type="common">European freshwater eel</name>
    <name type="synonym">Muraena anguilla</name>
    <dbReference type="NCBI Taxonomy" id="7936"/>
    <lineage>
        <taxon>Eukaryota</taxon>
        <taxon>Metazoa</taxon>
        <taxon>Chordata</taxon>
        <taxon>Craniata</taxon>
        <taxon>Vertebrata</taxon>
        <taxon>Euteleostomi</taxon>
        <taxon>Actinopterygii</taxon>
        <taxon>Neopterygii</taxon>
        <taxon>Teleostei</taxon>
        <taxon>Anguilliformes</taxon>
        <taxon>Anguillidae</taxon>
        <taxon>Anguilla</taxon>
    </lineage>
</organism>
<evidence type="ECO:0000313" key="1">
    <source>
        <dbReference type="EMBL" id="JAH83634.1"/>
    </source>
</evidence>
<protein>
    <submittedName>
        <fullName evidence="1">Uncharacterized protein</fullName>
    </submittedName>
</protein>
<reference evidence="1" key="2">
    <citation type="journal article" date="2015" name="Fish Shellfish Immunol.">
        <title>Early steps in the European eel (Anguilla anguilla)-Vibrio vulnificus interaction in the gills: Role of the RtxA13 toxin.</title>
        <authorList>
            <person name="Callol A."/>
            <person name="Pajuelo D."/>
            <person name="Ebbesson L."/>
            <person name="Teles M."/>
            <person name="MacKenzie S."/>
            <person name="Amaro C."/>
        </authorList>
    </citation>
    <scope>NUCLEOTIDE SEQUENCE</scope>
</reference>
<dbReference type="EMBL" id="GBXM01024943">
    <property type="protein sequence ID" value="JAH83634.1"/>
    <property type="molecule type" value="Transcribed_RNA"/>
</dbReference>
<sequence>MSLRKYIFSYDIFCCFYYHHKMVNDILR</sequence>
<name>A0A0E9VZQ9_ANGAN</name>
<proteinExistence type="predicted"/>